<evidence type="ECO:0000313" key="3">
    <source>
        <dbReference type="Proteomes" id="UP001234178"/>
    </source>
</evidence>
<sequence>MVNRKKKTITTQPPVPSNSPTIPQFTPPPPSPNPSISSFPPPPPPSSSSVSSFNPTLPSPSSPIPAEEVVHFYKDCPKWANSAVVNSGTNER</sequence>
<name>A0ABQ9Z8T3_9CRUS</name>
<evidence type="ECO:0000256" key="1">
    <source>
        <dbReference type="SAM" id="MobiDB-lite"/>
    </source>
</evidence>
<dbReference type="Proteomes" id="UP001234178">
    <property type="component" value="Unassembled WGS sequence"/>
</dbReference>
<organism evidence="2 3">
    <name type="scientific">Daphnia magna</name>
    <dbReference type="NCBI Taxonomy" id="35525"/>
    <lineage>
        <taxon>Eukaryota</taxon>
        <taxon>Metazoa</taxon>
        <taxon>Ecdysozoa</taxon>
        <taxon>Arthropoda</taxon>
        <taxon>Crustacea</taxon>
        <taxon>Branchiopoda</taxon>
        <taxon>Diplostraca</taxon>
        <taxon>Cladocera</taxon>
        <taxon>Anomopoda</taxon>
        <taxon>Daphniidae</taxon>
        <taxon>Daphnia</taxon>
    </lineage>
</organism>
<dbReference type="EMBL" id="JAOYFB010000003">
    <property type="protein sequence ID" value="KAK4009258.1"/>
    <property type="molecule type" value="Genomic_DNA"/>
</dbReference>
<accession>A0ABQ9Z8T3</accession>
<proteinExistence type="predicted"/>
<feature type="compositionally biased region" description="Pro residues" evidence="1">
    <location>
        <begin position="25"/>
        <end position="46"/>
    </location>
</feature>
<evidence type="ECO:0000313" key="2">
    <source>
        <dbReference type="EMBL" id="KAK4009258.1"/>
    </source>
</evidence>
<comment type="caution">
    <text evidence="2">The sequence shown here is derived from an EMBL/GenBank/DDBJ whole genome shotgun (WGS) entry which is preliminary data.</text>
</comment>
<protein>
    <submittedName>
        <fullName evidence="2">Uncharacterized protein</fullName>
    </submittedName>
</protein>
<feature type="compositionally biased region" description="Low complexity" evidence="1">
    <location>
        <begin position="47"/>
        <end position="56"/>
    </location>
</feature>
<keyword evidence="3" id="KW-1185">Reference proteome</keyword>
<reference evidence="2 3" key="1">
    <citation type="journal article" date="2023" name="Nucleic Acids Res.">
        <title>The hologenome of Daphnia magna reveals possible DNA methylation and microbiome-mediated evolution of the host genome.</title>
        <authorList>
            <person name="Chaturvedi A."/>
            <person name="Li X."/>
            <person name="Dhandapani V."/>
            <person name="Marshall H."/>
            <person name="Kissane S."/>
            <person name="Cuenca-Cambronero M."/>
            <person name="Asole G."/>
            <person name="Calvet F."/>
            <person name="Ruiz-Romero M."/>
            <person name="Marangio P."/>
            <person name="Guigo R."/>
            <person name="Rago D."/>
            <person name="Mirbahai L."/>
            <person name="Eastwood N."/>
            <person name="Colbourne J.K."/>
            <person name="Zhou J."/>
            <person name="Mallon E."/>
            <person name="Orsini L."/>
        </authorList>
    </citation>
    <scope>NUCLEOTIDE SEQUENCE [LARGE SCALE GENOMIC DNA]</scope>
    <source>
        <strain evidence="2">LRV0_1</strain>
    </source>
</reference>
<feature type="region of interest" description="Disordered" evidence="1">
    <location>
        <begin position="1"/>
        <end position="64"/>
    </location>
</feature>
<gene>
    <name evidence="2" type="ORF">OUZ56_018374</name>
</gene>